<organism evidence="2 3">
    <name type="scientific">Asticcacaulis endophyticus</name>
    <dbReference type="NCBI Taxonomy" id="1395890"/>
    <lineage>
        <taxon>Bacteria</taxon>
        <taxon>Pseudomonadati</taxon>
        <taxon>Pseudomonadota</taxon>
        <taxon>Alphaproteobacteria</taxon>
        <taxon>Caulobacterales</taxon>
        <taxon>Caulobacteraceae</taxon>
        <taxon>Asticcacaulis</taxon>
    </lineage>
</organism>
<dbReference type="Pfam" id="PF08238">
    <property type="entry name" value="Sel1"/>
    <property type="match status" value="4"/>
</dbReference>
<dbReference type="InterPro" id="IPR006597">
    <property type="entry name" value="Sel1-like"/>
</dbReference>
<dbReference type="AlphaFoldDB" id="A0A918Q310"/>
<dbReference type="EMBL" id="BMZB01000001">
    <property type="protein sequence ID" value="GGZ30574.1"/>
    <property type="molecule type" value="Genomic_DNA"/>
</dbReference>
<gene>
    <name evidence="2" type="ORF">GCM10011273_16190</name>
</gene>
<evidence type="ECO:0000313" key="2">
    <source>
        <dbReference type="EMBL" id="GGZ30574.1"/>
    </source>
</evidence>
<comment type="caution">
    <text evidence="2">The sequence shown here is derived from an EMBL/GenBank/DDBJ whole genome shotgun (WGS) entry which is preliminary data.</text>
</comment>
<feature type="signal peptide" evidence="1">
    <location>
        <begin position="1"/>
        <end position="31"/>
    </location>
</feature>
<proteinExistence type="predicted"/>
<reference evidence="2" key="2">
    <citation type="submission" date="2020-09" db="EMBL/GenBank/DDBJ databases">
        <authorList>
            <person name="Sun Q."/>
            <person name="Kim S."/>
        </authorList>
    </citation>
    <scope>NUCLEOTIDE SEQUENCE</scope>
    <source>
        <strain evidence="2">KCTC 32296</strain>
    </source>
</reference>
<dbReference type="InterPro" id="IPR011990">
    <property type="entry name" value="TPR-like_helical_dom_sf"/>
</dbReference>
<dbReference type="Gene3D" id="1.25.40.10">
    <property type="entry name" value="Tetratricopeptide repeat domain"/>
    <property type="match status" value="2"/>
</dbReference>
<name>A0A918Q310_9CAUL</name>
<dbReference type="SUPFAM" id="SSF81901">
    <property type="entry name" value="HCP-like"/>
    <property type="match status" value="2"/>
</dbReference>
<evidence type="ECO:0000256" key="1">
    <source>
        <dbReference type="SAM" id="SignalP"/>
    </source>
</evidence>
<evidence type="ECO:0008006" key="4">
    <source>
        <dbReference type="Google" id="ProtNLM"/>
    </source>
</evidence>
<reference evidence="2" key="1">
    <citation type="journal article" date="2014" name="Int. J. Syst. Evol. Microbiol.">
        <title>Complete genome sequence of Corynebacterium casei LMG S-19264T (=DSM 44701T), isolated from a smear-ripened cheese.</title>
        <authorList>
            <consortium name="US DOE Joint Genome Institute (JGI-PGF)"/>
            <person name="Walter F."/>
            <person name="Albersmeier A."/>
            <person name="Kalinowski J."/>
            <person name="Ruckert C."/>
        </authorList>
    </citation>
    <scope>NUCLEOTIDE SEQUENCE</scope>
    <source>
        <strain evidence="2">KCTC 32296</strain>
    </source>
</reference>
<dbReference type="PANTHER" id="PTHR43628">
    <property type="entry name" value="ACTIVATOR OF C KINASE PROTEIN 1-RELATED"/>
    <property type="match status" value="1"/>
</dbReference>
<dbReference type="Proteomes" id="UP000662572">
    <property type="component" value="Unassembled WGS sequence"/>
</dbReference>
<accession>A0A918Q310</accession>
<feature type="chain" id="PRO_5037824314" description="Sel1 repeat family protein" evidence="1">
    <location>
        <begin position="32"/>
        <end position="315"/>
    </location>
</feature>
<keyword evidence="1" id="KW-0732">Signal</keyword>
<evidence type="ECO:0000313" key="3">
    <source>
        <dbReference type="Proteomes" id="UP000662572"/>
    </source>
</evidence>
<sequence length="315" mass="34775">MKREAMLKTIQHLVLSMFTAVCVMAAVPAMAQTHQETRGQAEDGNPDSQSSLADAYFHGRDGFEQNDYLALHWYKKIAERGDDFAIQQVGRLLLTGDFDVAPEAAKDRAIKWYQDALAKGHSTSKRQIEKITAMSAEDVAALRLESQLEKALAILECNKGDTLPCGDEPQKSALLKIKTLADQELTSAQSVWGSLLFDEGAMAKLGGKPDPNAAIAYLTKAANKGDETAMLFLARVYEHGRGVPKDTAAALMWYDRAMAKMTAERAEAAKNNVIISGGNDTLIQCKLHFLRGDKIAEHTRQECTAWDREAFYRAY</sequence>
<protein>
    <recommendedName>
        <fullName evidence="4">Sel1 repeat family protein</fullName>
    </recommendedName>
</protein>
<keyword evidence="3" id="KW-1185">Reference proteome</keyword>
<dbReference type="SMART" id="SM00671">
    <property type="entry name" value="SEL1"/>
    <property type="match status" value="3"/>
</dbReference>
<dbReference type="InterPro" id="IPR052945">
    <property type="entry name" value="Mitotic_Regulator"/>
</dbReference>
<dbReference type="PANTHER" id="PTHR43628:SF1">
    <property type="entry name" value="CHITIN SYNTHASE REGULATORY FACTOR 2-RELATED"/>
    <property type="match status" value="1"/>
</dbReference>